<sequence length="623" mass="70667">MKLNLFKNIAKKPSSIVAMASNNSTIVVFRKNKTIELVDSRTLGTYVTMGFEYKVVSSKFIDQYVVVCGTKCEKLVFFNIHTLEATCSDINGFPLAIDVRQVSVDCKWGSVYYSIGRTVYEWKDYESNVFYHGAAETTAIFAANNGLLILGDVKGRIRALKGKKEVCEIRTSRKRINMICHVSGNSYACVSDDGSFSYFDVELGIVLQTSAVRQSPLNVCAYVNDKLHFCGADSRVIAFSRTGMKFIKSYQIDTHYAEVKNILVDNDRIVTSGKDTILSIMWPTSNKYLDNKVFHKAVELGASSIGREFYINCRSSIEFYLLNEGGNNKNRKTNKTGLKHNESSVVSNRKITFKLSESSMETIGYRRQSYRHPLRVTVDKNVLCSSVSPDFKRLAYSNSKETRILNLIIGASKAKASVRKVKYEPANRLIMTNEFMILQNYKYEVVLININSSEVVRSITFDNYKECVYLIRDVIILSHSKKIYSINDAKDIWTLDVDGDIIGACECDEDTFIVFTMLNCLDAKKKYTVYRVAFEDHFSAQIKTFESYALITSVSYLDNKIAFTNNNSIQMLDEEMREEKYPLGSIIYGCIGMKDEAIAIQDSWSNIRLSLPAGVFKEKFSNK</sequence>
<proteinExistence type="predicted"/>
<dbReference type="VEuPathDB" id="MicrosporidiaDB:M896_060110"/>
<dbReference type="InParanoid" id="A0A0B2UJI5"/>
<dbReference type="AlphaFoldDB" id="A0A0B2UJI5"/>
<name>A0A0B2UJI5_9MICR</name>
<dbReference type="InterPro" id="IPR046351">
    <property type="entry name" value="UTP4"/>
</dbReference>
<dbReference type="GO" id="GO:0000462">
    <property type="term" value="P:maturation of SSU-rRNA from tricistronic rRNA transcript (SSU-rRNA, 5.8S rRNA, LSU-rRNA)"/>
    <property type="evidence" value="ECO:0007669"/>
    <property type="project" value="InterPro"/>
</dbReference>
<dbReference type="GO" id="GO:0032040">
    <property type="term" value="C:small-subunit processome"/>
    <property type="evidence" value="ECO:0007669"/>
    <property type="project" value="TreeGrafter"/>
</dbReference>
<comment type="caution">
    <text evidence="1">The sequence shown here is derived from an EMBL/GenBank/DDBJ whole genome shotgun (WGS) entry which is preliminary data.</text>
</comment>
<dbReference type="GO" id="GO:0034455">
    <property type="term" value="C:t-UTP complex"/>
    <property type="evidence" value="ECO:0007669"/>
    <property type="project" value="TreeGrafter"/>
</dbReference>
<gene>
    <name evidence="1" type="ORF">M896_060110</name>
</gene>
<dbReference type="Proteomes" id="UP000031056">
    <property type="component" value="Unassembled WGS sequence"/>
</dbReference>
<dbReference type="HOGENOM" id="CLU_030361_0_0_1"/>
<dbReference type="OrthoDB" id="2186662at2759"/>
<dbReference type="GeneID" id="26261882"/>
<dbReference type="GO" id="GO:0003723">
    <property type="term" value="F:RNA binding"/>
    <property type="evidence" value="ECO:0007669"/>
    <property type="project" value="TreeGrafter"/>
</dbReference>
<dbReference type="SUPFAM" id="SSF50998">
    <property type="entry name" value="Quinoprotein alcohol dehydrogenase-like"/>
    <property type="match status" value="1"/>
</dbReference>
<reference evidence="1 2" key="1">
    <citation type="journal article" date="2014" name="MBio">
        <title>The Ordospora colligata genome; evolution of extreme reduction in microsporidia and host-to-parasite horizontal gene transfer.</title>
        <authorList>
            <person name="Pombert J.-F."/>
            <person name="Haag K.L."/>
            <person name="Beidas S."/>
            <person name="Ebert D."/>
            <person name="Keeling P.J."/>
        </authorList>
    </citation>
    <scope>NUCLEOTIDE SEQUENCE [LARGE SCALE GENOMIC DNA]</scope>
    <source>
        <strain evidence="1 2">OC4</strain>
    </source>
</reference>
<dbReference type="Gene3D" id="2.130.10.10">
    <property type="entry name" value="YVTN repeat-like/Quinoprotein amine dehydrogenase"/>
    <property type="match status" value="1"/>
</dbReference>
<dbReference type="RefSeq" id="XP_014563555.1">
    <property type="nucleotide sequence ID" value="XM_014708069.1"/>
</dbReference>
<accession>A0A0B2UJI5</accession>
<dbReference type="PANTHER" id="PTHR44163">
    <property type="entry name" value="U3 SMALL NUCLEOLAR RNA-ASSOCIATED PROTEIN 4 HOMOLOG"/>
    <property type="match status" value="1"/>
</dbReference>
<organism evidence="1 2">
    <name type="scientific">Ordospora colligata OC4</name>
    <dbReference type="NCBI Taxonomy" id="1354746"/>
    <lineage>
        <taxon>Eukaryota</taxon>
        <taxon>Fungi</taxon>
        <taxon>Fungi incertae sedis</taxon>
        <taxon>Microsporidia</taxon>
        <taxon>Ordosporidae</taxon>
        <taxon>Ordospora</taxon>
    </lineage>
</organism>
<dbReference type="EMBL" id="JOKQ01000006">
    <property type="protein sequence ID" value="KHN69513.1"/>
    <property type="molecule type" value="Genomic_DNA"/>
</dbReference>
<evidence type="ECO:0000313" key="2">
    <source>
        <dbReference type="Proteomes" id="UP000031056"/>
    </source>
</evidence>
<keyword evidence="2" id="KW-1185">Reference proteome</keyword>
<dbReference type="InterPro" id="IPR015943">
    <property type="entry name" value="WD40/YVTN_repeat-like_dom_sf"/>
</dbReference>
<dbReference type="InterPro" id="IPR011047">
    <property type="entry name" value="Quinoprotein_ADH-like_sf"/>
</dbReference>
<dbReference type="GO" id="GO:0030686">
    <property type="term" value="C:90S preribosome"/>
    <property type="evidence" value="ECO:0007669"/>
    <property type="project" value="InterPro"/>
</dbReference>
<protein>
    <recommendedName>
        <fullName evidence="3">WD40 domain-containing protein</fullName>
    </recommendedName>
</protein>
<evidence type="ECO:0000313" key="1">
    <source>
        <dbReference type="EMBL" id="KHN69513.1"/>
    </source>
</evidence>
<dbReference type="PANTHER" id="PTHR44163:SF1">
    <property type="entry name" value="U3 SMALL NUCLEOLAR RNA-ASSOCIATED PROTEIN 4 HOMOLOG"/>
    <property type="match status" value="1"/>
</dbReference>
<evidence type="ECO:0008006" key="3">
    <source>
        <dbReference type="Google" id="ProtNLM"/>
    </source>
</evidence>